<accession>A0A067QX63</accession>
<evidence type="ECO:0000313" key="2">
    <source>
        <dbReference type="Proteomes" id="UP000027135"/>
    </source>
</evidence>
<dbReference type="AlphaFoldDB" id="A0A067QX63"/>
<keyword evidence="2" id="KW-1185">Reference proteome</keyword>
<sequence>MEAELAQRIAKESRILQVPGFEDPSPNGAHTKLVRCSSRISL</sequence>
<dbReference type="Proteomes" id="UP000027135">
    <property type="component" value="Unassembled WGS sequence"/>
</dbReference>
<evidence type="ECO:0000313" key="1">
    <source>
        <dbReference type="EMBL" id="KDR14938.1"/>
    </source>
</evidence>
<organism evidence="1 2">
    <name type="scientific">Zootermopsis nevadensis</name>
    <name type="common">Dampwood termite</name>
    <dbReference type="NCBI Taxonomy" id="136037"/>
    <lineage>
        <taxon>Eukaryota</taxon>
        <taxon>Metazoa</taxon>
        <taxon>Ecdysozoa</taxon>
        <taxon>Arthropoda</taxon>
        <taxon>Hexapoda</taxon>
        <taxon>Insecta</taxon>
        <taxon>Pterygota</taxon>
        <taxon>Neoptera</taxon>
        <taxon>Polyneoptera</taxon>
        <taxon>Dictyoptera</taxon>
        <taxon>Blattodea</taxon>
        <taxon>Blattoidea</taxon>
        <taxon>Termitoidae</taxon>
        <taxon>Termopsidae</taxon>
        <taxon>Zootermopsis</taxon>
    </lineage>
</organism>
<gene>
    <name evidence="1" type="ORF">L798_11244</name>
</gene>
<reference evidence="1 2" key="1">
    <citation type="journal article" date="2014" name="Nat. Commun.">
        <title>Molecular traces of alternative social organization in a termite genome.</title>
        <authorList>
            <person name="Terrapon N."/>
            <person name="Li C."/>
            <person name="Robertson H.M."/>
            <person name="Ji L."/>
            <person name="Meng X."/>
            <person name="Booth W."/>
            <person name="Chen Z."/>
            <person name="Childers C.P."/>
            <person name="Glastad K.M."/>
            <person name="Gokhale K."/>
            <person name="Gowin J."/>
            <person name="Gronenberg W."/>
            <person name="Hermansen R.A."/>
            <person name="Hu H."/>
            <person name="Hunt B.G."/>
            <person name="Huylmans A.K."/>
            <person name="Khalil S.M."/>
            <person name="Mitchell R.D."/>
            <person name="Munoz-Torres M.C."/>
            <person name="Mustard J.A."/>
            <person name="Pan H."/>
            <person name="Reese J.T."/>
            <person name="Scharf M.E."/>
            <person name="Sun F."/>
            <person name="Vogel H."/>
            <person name="Xiao J."/>
            <person name="Yang W."/>
            <person name="Yang Z."/>
            <person name="Yang Z."/>
            <person name="Zhou J."/>
            <person name="Zhu J."/>
            <person name="Brent C.S."/>
            <person name="Elsik C.G."/>
            <person name="Goodisman M.A."/>
            <person name="Liberles D.A."/>
            <person name="Roe R.M."/>
            <person name="Vargo E.L."/>
            <person name="Vilcinskas A."/>
            <person name="Wang J."/>
            <person name="Bornberg-Bauer E."/>
            <person name="Korb J."/>
            <person name="Zhang G."/>
            <person name="Liebig J."/>
        </authorList>
    </citation>
    <scope>NUCLEOTIDE SEQUENCE [LARGE SCALE GENOMIC DNA]</scope>
    <source>
        <tissue evidence="1">Whole organism</tissue>
    </source>
</reference>
<proteinExistence type="predicted"/>
<name>A0A067QX63_ZOONE</name>
<dbReference type="EMBL" id="KK852855">
    <property type="protein sequence ID" value="KDR14938.1"/>
    <property type="molecule type" value="Genomic_DNA"/>
</dbReference>
<dbReference type="InParanoid" id="A0A067QX63"/>
<protein>
    <submittedName>
        <fullName evidence="1">Uncharacterized protein</fullName>
    </submittedName>
</protein>